<evidence type="ECO:0000313" key="2">
    <source>
        <dbReference type="Proteomes" id="UP001302274"/>
    </source>
</evidence>
<sequence length="453" mass="52032">MELKILLVEPNESVGDVIAKNLEREFGAKIVHFKSGSEAIESVKKGDYYDLYVVRNSSLETVEHPIEQIAALFLNVIYDNSLTTPLIVIGEFEHTYKKYAMVSDRLRIEELNRLVLKALNLKKEDFSHMKLPDYVSFQTKYFYLMTLCPCDVYIKLVKKTGDEYVKRLHFGESFTKDDLHKYEDLGLQEFYILKEERELFMNGLLTQSLRNLRAPHTMDEAVVMTGDSFVISSELIKSLGISTTCIAMVDQTVHQMRAQITKTDKLGSLLRKLLDNQLSYSYRRSYLICLMAHALMPKMEWGSSDQQASLLEKISMVSFFHDIYLEDEKLLKIMDLEGLRKANLSPRERDSVLNHANKAALLAQTYPRLPQGVDIIIKQHHGVSNGVGFPEALTAGISPMAVFFVVVEDFATCILEHNDLDNFTNILKYLKQRYQLPTYRKIVAEIENLVTKK</sequence>
<dbReference type="RefSeq" id="WP_323576068.1">
    <property type="nucleotide sequence ID" value="NZ_JAYGJQ010000001.1"/>
</dbReference>
<accession>A0ABU5VTK6</accession>
<gene>
    <name evidence="1" type="ORF">SHI21_09180</name>
</gene>
<dbReference type="Gene3D" id="1.10.3210.10">
    <property type="entry name" value="Hypothetical protein af1432"/>
    <property type="match status" value="1"/>
</dbReference>
<evidence type="ECO:0000313" key="1">
    <source>
        <dbReference type="EMBL" id="MEA9356374.1"/>
    </source>
</evidence>
<keyword evidence="2" id="KW-1185">Reference proteome</keyword>
<dbReference type="EMBL" id="JAYGJQ010000001">
    <property type="protein sequence ID" value="MEA9356374.1"/>
    <property type="molecule type" value="Genomic_DNA"/>
</dbReference>
<name>A0ABU5VTK6_9BACT</name>
<protein>
    <submittedName>
        <fullName evidence="1">Response regulator</fullName>
    </submittedName>
</protein>
<comment type="caution">
    <text evidence="1">The sequence shown here is derived from an EMBL/GenBank/DDBJ whole genome shotgun (WGS) entry which is preliminary data.</text>
</comment>
<reference evidence="1 2" key="1">
    <citation type="submission" date="2023-11" db="EMBL/GenBank/DDBJ databases">
        <title>A Novel Polar Bacteriovorax (B. antarcticus) Isolated from the Biocrust in Antarctica.</title>
        <authorList>
            <person name="Mun W."/>
            <person name="Choi S.Y."/>
            <person name="Mitchell R.J."/>
        </authorList>
    </citation>
    <scope>NUCLEOTIDE SEQUENCE [LARGE SCALE GENOMIC DNA]</scope>
    <source>
        <strain evidence="1 2">PP10</strain>
    </source>
</reference>
<proteinExistence type="predicted"/>
<dbReference type="Proteomes" id="UP001302274">
    <property type="component" value="Unassembled WGS sequence"/>
</dbReference>
<organism evidence="1 2">
    <name type="scientific">Bacteriovorax antarcticus</name>
    <dbReference type="NCBI Taxonomy" id="3088717"/>
    <lineage>
        <taxon>Bacteria</taxon>
        <taxon>Pseudomonadati</taxon>
        <taxon>Bdellovibrionota</taxon>
        <taxon>Bacteriovoracia</taxon>
        <taxon>Bacteriovoracales</taxon>
        <taxon>Bacteriovoracaceae</taxon>
        <taxon>Bacteriovorax</taxon>
    </lineage>
</organism>